<evidence type="ECO:0000313" key="3">
    <source>
        <dbReference type="Proteomes" id="UP000091926"/>
    </source>
</evidence>
<dbReference type="STRING" id="463014.BAU07_16430"/>
<feature type="transmembrane region" description="Helical" evidence="1">
    <location>
        <begin position="755"/>
        <end position="776"/>
    </location>
</feature>
<dbReference type="RefSeq" id="WP_066659623.1">
    <property type="nucleotide sequence ID" value="NZ_CBCSCL010000030.1"/>
</dbReference>
<feature type="transmembrane region" description="Helical" evidence="1">
    <location>
        <begin position="435"/>
        <end position="453"/>
    </location>
</feature>
<feature type="transmembrane region" description="Helical" evidence="1">
    <location>
        <begin position="20"/>
        <end position="36"/>
    </location>
</feature>
<dbReference type="InterPro" id="IPR050545">
    <property type="entry name" value="Mycobact_MmpL"/>
</dbReference>
<keyword evidence="3" id="KW-1185">Reference proteome</keyword>
<feature type="transmembrane region" description="Helical" evidence="1">
    <location>
        <begin position="677"/>
        <end position="694"/>
    </location>
</feature>
<dbReference type="Gene3D" id="1.20.1640.10">
    <property type="entry name" value="Multidrug efflux transporter AcrB transmembrane domain"/>
    <property type="match status" value="2"/>
</dbReference>
<feature type="transmembrane region" description="Helical" evidence="1">
    <location>
        <begin position="263"/>
        <end position="280"/>
    </location>
</feature>
<organism evidence="2 3">
    <name type="scientific">Bordetella flabilis</name>
    <dbReference type="NCBI Taxonomy" id="463014"/>
    <lineage>
        <taxon>Bacteria</taxon>
        <taxon>Pseudomonadati</taxon>
        <taxon>Pseudomonadota</taxon>
        <taxon>Betaproteobacteria</taxon>
        <taxon>Burkholderiales</taxon>
        <taxon>Alcaligenaceae</taxon>
        <taxon>Bordetella</taxon>
    </lineage>
</organism>
<accession>A0A193GEK5</accession>
<feature type="transmembrane region" description="Helical" evidence="1">
    <location>
        <begin position="314"/>
        <end position="334"/>
    </location>
</feature>
<keyword evidence="1" id="KW-1133">Transmembrane helix</keyword>
<sequence>MKAAISTPERLAPKERRLTLWFRIALVLVVCLGLWQCRHGFPVSASLLDLVPATRGDAMQQRADERIEAPLKRQLVALVSAPERERAIELARGMGHLWRHTGLFADVHVDADIDVDAVRKQLSTQRLALLPPAARDALMRDPAGYAARRVRELSDPFSSGGLVPANDDLLGLARAAERALRSPGAVQLDLSSGTLIAHADDKDWVLVRAQTSGDAFDGASPEKVAALVAETRASIAQDGGRLLVAGGPLFAAEGRARAVQESSWIGGVAMLGIIAVLLLTMRRWRSLLAFVPVAVGLLCGVVACVAVFGTIHVLTLVIGASLIGIAIDFPMHLLGKRYGMADWQAWPVLHRVLPGLTISLAATLVGYLALVFTPFPALTQTAVFSAAGLLGAYACTVCELPNWLRGWQPRPFTPLLGLADALLRRLAAWSARRTLPWLAAGVALVCIGGVLHLRTQDDLRQWLALPAPLLQQAQQIGRITGIEPTSQYYLVRAADPDELWQRQAALDRRLDALTASKALDGYLSLNQLLAPDGAQQALRDRLRDAHWRARLTPSFEAVGIPAEALQQELDALTELPPATIDEVLAGPLGQSRRMLWLGQDHGQVAALVTLQGLRDPQAAAEAARGLDGVSFVDRSGELNGTFAATRIRAAELKLLSYVAAAALLWATLGRAATWRLLSVPLAATACTLAALGLLGQPLTLFSLFGLLLVSAIGLDYAIVMHERVAGAPASFVGILLAAATTMLSFGLLALSTTPAISNFGLSVGIGVAFCVLWAPWVRPAGPAGTPAGPSSKA</sequence>
<dbReference type="PANTHER" id="PTHR33406">
    <property type="entry name" value="MEMBRANE PROTEIN MJ1562-RELATED"/>
    <property type="match status" value="1"/>
</dbReference>
<feature type="transmembrane region" description="Helical" evidence="1">
    <location>
        <begin position="355"/>
        <end position="375"/>
    </location>
</feature>
<feature type="transmembrane region" description="Helical" evidence="1">
    <location>
        <begin position="701"/>
        <end position="719"/>
    </location>
</feature>
<name>A0A193GEK5_9BORD</name>
<gene>
    <name evidence="2" type="ORF">BAU07_16430</name>
</gene>
<dbReference type="PANTHER" id="PTHR33406:SF13">
    <property type="entry name" value="MEMBRANE PROTEIN YDFJ"/>
    <property type="match status" value="1"/>
</dbReference>
<keyword evidence="1" id="KW-0812">Transmembrane</keyword>
<evidence type="ECO:0008006" key="4">
    <source>
        <dbReference type="Google" id="ProtNLM"/>
    </source>
</evidence>
<evidence type="ECO:0000313" key="2">
    <source>
        <dbReference type="EMBL" id="ANN78482.1"/>
    </source>
</evidence>
<protein>
    <recommendedName>
        <fullName evidence="4">Membrane transport protein MMPL domain-containing protein</fullName>
    </recommendedName>
</protein>
<dbReference type="Proteomes" id="UP000091926">
    <property type="component" value="Chromosome"/>
</dbReference>
<feature type="transmembrane region" description="Helical" evidence="1">
    <location>
        <begin position="654"/>
        <end position="671"/>
    </location>
</feature>
<feature type="transmembrane region" description="Helical" evidence="1">
    <location>
        <begin position="725"/>
        <end position="748"/>
    </location>
</feature>
<evidence type="ECO:0000256" key="1">
    <source>
        <dbReference type="SAM" id="Phobius"/>
    </source>
</evidence>
<reference evidence="2 3" key="1">
    <citation type="submission" date="2016-06" db="EMBL/GenBank/DDBJ databases">
        <title>Complete genome sequences of Bordetella bronchialis and Bordetella flabilis.</title>
        <authorList>
            <person name="LiPuma J.J."/>
            <person name="Spilker T."/>
        </authorList>
    </citation>
    <scope>NUCLEOTIDE SEQUENCE [LARGE SCALE GENOMIC DNA]</scope>
    <source>
        <strain evidence="2 3">AU10664</strain>
    </source>
</reference>
<dbReference type="AlphaFoldDB" id="A0A193GEK5"/>
<keyword evidence="1" id="KW-0472">Membrane</keyword>
<dbReference type="GO" id="GO:0005886">
    <property type="term" value="C:plasma membrane"/>
    <property type="evidence" value="ECO:0007669"/>
    <property type="project" value="TreeGrafter"/>
</dbReference>
<dbReference type="KEGG" id="bfz:BAU07_16430"/>
<dbReference type="EMBL" id="CP016172">
    <property type="protein sequence ID" value="ANN78482.1"/>
    <property type="molecule type" value="Genomic_DNA"/>
</dbReference>
<proteinExistence type="predicted"/>
<dbReference type="SUPFAM" id="SSF82866">
    <property type="entry name" value="Multidrug efflux transporter AcrB transmembrane domain"/>
    <property type="match status" value="2"/>
</dbReference>
<feature type="transmembrane region" description="Helical" evidence="1">
    <location>
        <begin position="287"/>
        <end position="308"/>
    </location>
</feature>